<evidence type="ECO:0000259" key="16">
    <source>
        <dbReference type="PROSITE" id="PS50109"/>
    </source>
</evidence>
<dbReference type="Gene3D" id="2.60.40.10">
    <property type="entry name" value="Immunoglobulins"/>
    <property type="match status" value="1"/>
</dbReference>
<dbReference type="InterPro" id="IPR011047">
    <property type="entry name" value="Quinoprotein_ADH-like_sf"/>
</dbReference>
<dbReference type="Pfam" id="PF12833">
    <property type="entry name" value="HTH_18"/>
    <property type="match status" value="1"/>
</dbReference>
<keyword evidence="13" id="KW-0812">Transmembrane</keyword>
<keyword evidence="13" id="KW-1133">Transmembrane helix</keyword>
<dbReference type="InterPro" id="IPR018062">
    <property type="entry name" value="HTH_AraC-typ_CS"/>
</dbReference>
<name>A0A0C5WNP1_9FLAO</name>
<evidence type="ECO:0000256" key="5">
    <source>
        <dbReference type="ARBA" id="ARBA00022741"/>
    </source>
</evidence>
<dbReference type="InterPro" id="IPR005467">
    <property type="entry name" value="His_kinase_dom"/>
</dbReference>
<evidence type="ECO:0000256" key="6">
    <source>
        <dbReference type="ARBA" id="ARBA00022777"/>
    </source>
</evidence>
<dbReference type="FunFam" id="1.10.287.130:FF:000034">
    <property type="entry name" value="Two-component system sensor histidine kinase/response regulator"/>
    <property type="match status" value="1"/>
</dbReference>
<evidence type="ECO:0000256" key="7">
    <source>
        <dbReference type="ARBA" id="ARBA00022840"/>
    </source>
</evidence>
<feature type="domain" description="Response regulatory" evidence="17">
    <location>
        <begin position="1098"/>
        <end position="1213"/>
    </location>
</feature>
<keyword evidence="11" id="KW-0804">Transcription</keyword>
<dbReference type="SUPFAM" id="SSF47384">
    <property type="entry name" value="Homodimeric domain of signal transducing histidine kinase"/>
    <property type="match status" value="1"/>
</dbReference>
<dbReference type="InterPro" id="IPR004358">
    <property type="entry name" value="Sig_transdc_His_kin-like_C"/>
</dbReference>
<dbReference type="InterPro" id="IPR011006">
    <property type="entry name" value="CheY-like_superfamily"/>
</dbReference>
<keyword evidence="4" id="KW-0808">Transferase</keyword>
<keyword evidence="14" id="KW-0732">Signal</keyword>
<dbReference type="GO" id="GO:0003700">
    <property type="term" value="F:DNA-binding transcription factor activity"/>
    <property type="evidence" value="ECO:0007669"/>
    <property type="project" value="InterPro"/>
</dbReference>
<keyword evidence="3 12" id="KW-0597">Phosphoprotein</keyword>
<accession>A0A0C5WNP1</accession>
<keyword evidence="8" id="KW-0902">Two-component regulatory system</keyword>
<dbReference type="CDD" id="cd00075">
    <property type="entry name" value="HATPase"/>
    <property type="match status" value="1"/>
</dbReference>
<sequence>MLKTYHILLFLFLVIPSFAQKSNYNFNHITNSDGLSQNSIMAVHQDNLGQIWIGTKDGLNKYDGTEFTVFRHEKDNPTSISNNGIECIEQDSSGFIWVGTAFGLNKFDPKTNIFKSYFLNNNQSVLGNNMIIAIRQLSNQEIWVCHFGGVSIYDASKDNFFRISNLQLPSCIVETKDGAIYIGTNKGLYQFFKKGSAYQMELIPHSEGFNINDLLESKNGNILLATKTKSVLEYNIHNKKIQPYFKESEIDKKSKNVRKLIYDDNGLLWVATFNGLHIVDEDRNINALYHDGNNNKSLNDNFIKTVFKDNIGTIWVGTYYGGLNIYNRFNNNFVNITKNSYEKGLSFRVVSSIVNYKNLLLFGTEGGGISVLNQDTNSISHITSRNHSNLKSDNIKALCVSNDDNLWIGTFDKGLFVYNLKSKQFNKAVLPEELTRLLKNLGVLELVQYSHDTMLIGTNGSGLIKFNFKDKTFKLFNSKTEPIRLTNSNIKTIFIDGDKKIWLGTLRGLNCITSNNEVKNFVYSNDSSFKFEINTIYEDSNKNLWIGTLEDGLFKFANNQFELIDLKVGGEKIDGIRSIVGADENSFWMSTYTQGIIKYNFKKNSIETHFTQKEGLPSNEFNRDAALRLGSTYYFGGPSGVTVFNEHKIVKNQYAPQVILTDFKIENQSVSVNDSHKVLTKAINFTQEVELLHDQSNFSISFSIPSYINSKSNTYKYRLKGLETDWNETPNNEASYTIQKPGDYVFEVKGVNSDGVINETPTTLNISVRPAPWFTWWAYAIYILIVISIIYYLYSISKSRTKLKHELELEHLEAEQIKKINQAKLEFFTNISHEFRTPLTLILGPLQQILDNYQGSSSIYKKLQVIKRNSNHLYQLINRLMDFRKYESNQMTLQVAEHNIVDVLKKVFESFSDYAISEGYQYNFETPSNEIRLYIDENKLVQVFFNLISNAFKYTGSQGQITVKIKEEGDVVLLLVEDDGIGIPEAYREKIFDRFFELVDNNAADRPLKKGTGIGLAIVKNIVELHKGKISVASNTEGKGSIFKVELFKGASHFKPHEITEAKHIKEEIDFYQNQLESTDVPFEGNFSSKIRSDKKMSILLVEDNEELRMFMHNILIDDYNVFEAENGKIAFKMAIKEPIDLIVSDVVMPITTGLEFCKLIKEDIRTSHIPVILLTAKSDITHKIEGLESGADDYISKPFNVQELKLRINNSLKSIQNIKSNLNTHDVFKVEDIQMSSLDETLYNKALDIIEQNISDYNFDIPFFCEALGVSKSVLFTKFKAWADYTPKQFIQHIRLIRAAQLLEKGKANINQVCAKVGFKDQKYFSKSFKAKFGKTPSEYAQSFLEN</sequence>
<dbReference type="GO" id="GO:0000155">
    <property type="term" value="F:phosphorelay sensor kinase activity"/>
    <property type="evidence" value="ECO:0007669"/>
    <property type="project" value="InterPro"/>
</dbReference>
<dbReference type="InterPro" id="IPR001789">
    <property type="entry name" value="Sig_transdc_resp-reg_receiver"/>
</dbReference>
<proteinExistence type="predicted"/>
<dbReference type="Gene3D" id="3.40.50.2300">
    <property type="match status" value="1"/>
</dbReference>
<dbReference type="HOGENOM" id="CLU_000445_28_1_10"/>
<organism evidence="18 19">
    <name type="scientific">Siansivirga zeaxanthinifaciens CC-SAMT-1</name>
    <dbReference type="NCBI Taxonomy" id="1454006"/>
    <lineage>
        <taxon>Bacteria</taxon>
        <taxon>Pseudomonadati</taxon>
        <taxon>Bacteroidota</taxon>
        <taxon>Flavobacteriia</taxon>
        <taxon>Flavobacteriales</taxon>
        <taxon>Flavobacteriaceae</taxon>
        <taxon>Siansivirga</taxon>
    </lineage>
</organism>
<feature type="signal peptide" evidence="14">
    <location>
        <begin position="1"/>
        <end position="21"/>
    </location>
</feature>
<dbReference type="PROSITE" id="PS50109">
    <property type="entry name" value="HIS_KIN"/>
    <property type="match status" value="1"/>
</dbReference>
<dbReference type="InterPro" id="IPR011123">
    <property type="entry name" value="Y_Y_Y"/>
</dbReference>
<dbReference type="PROSITE" id="PS50110">
    <property type="entry name" value="RESPONSE_REGULATORY"/>
    <property type="match status" value="1"/>
</dbReference>
<dbReference type="FunFam" id="3.30.565.10:FF:000037">
    <property type="entry name" value="Hybrid sensor histidine kinase/response regulator"/>
    <property type="match status" value="1"/>
</dbReference>
<dbReference type="Gene3D" id="3.30.565.10">
    <property type="entry name" value="Histidine kinase-like ATPase, C-terminal domain"/>
    <property type="match status" value="1"/>
</dbReference>
<gene>
    <name evidence="18" type="ORF">AW14_13685</name>
</gene>
<dbReference type="EC" id="2.7.13.3" evidence="2"/>
<dbReference type="GO" id="GO:0005524">
    <property type="term" value="F:ATP binding"/>
    <property type="evidence" value="ECO:0007669"/>
    <property type="project" value="UniProtKB-KW"/>
</dbReference>
<dbReference type="InterPro" id="IPR015943">
    <property type="entry name" value="WD40/YVTN_repeat-like_dom_sf"/>
</dbReference>
<evidence type="ECO:0000313" key="18">
    <source>
        <dbReference type="EMBL" id="AJR04530.1"/>
    </source>
</evidence>
<feature type="chain" id="PRO_5002184514" description="histidine kinase" evidence="14">
    <location>
        <begin position="22"/>
        <end position="1348"/>
    </location>
</feature>
<protein>
    <recommendedName>
        <fullName evidence="2">histidine kinase</fullName>
        <ecNumber evidence="2">2.7.13.3</ecNumber>
    </recommendedName>
</protein>
<dbReference type="KEGG" id="sze:AW14_13685"/>
<dbReference type="SMART" id="SM00388">
    <property type="entry name" value="HisKA"/>
    <property type="match status" value="1"/>
</dbReference>
<evidence type="ECO:0000256" key="13">
    <source>
        <dbReference type="SAM" id="Phobius"/>
    </source>
</evidence>
<dbReference type="InterPro" id="IPR003594">
    <property type="entry name" value="HATPase_dom"/>
</dbReference>
<feature type="domain" description="Histidine kinase" evidence="16">
    <location>
        <begin position="830"/>
        <end position="1051"/>
    </location>
</feature>
<dbReference type="InterPro" id="IPR036890">
    <property type="entry name" value="HATPase_C_sf"/>
</dbReference>
<dbReference type="InterPro" id="IPR009057">
    <property type="entry name" value="Homeodomain-like_sf"/>
</dbReference>
<dbReference type="SUPFAM" id="SSF50998">
    <property type="entry name" value="Quinoprotein alcohol dehydrogenase-like"/>
    <property type="match status" value="1"/>
</dbReference>
<dbReference type="InterPro" id="IPR018060">
    <property type="entry name" value="HTH_AraC"/>
</dbReference>
<evidence type="ECO:0000256" key="8">
    <source>
        <dbReference type="ARBA" id="ARBA00023012"/>
    </source>
</evidence>
<dbReference type="InterPro" id="IPR036097">
    <property type="entry name" value="HisK_dim/P_sf"/>
</dbReference>
<evidence type="ECO:0000256" key="9">
    <source>
        <dbReference type="ARBA" id="ARBA00023015"/>
    </source>
</evidence>
<dbReference type="OrthoDB" id="358279at2"/>
<evidence type="ECO:0000256" key="14">
    <source>
        <dbReference type="SAM" id="SignalP"/>
    </source>
</evidence>
<dbReference type="RefSeq" id="WP_044639250.1">
    <property type="nucleotide sequence ID" value="NZ_CP007202.1"/>
</dbReference>
<dbReference type="SUPFAM" id="SSF52172">
    <property type="entry name" value="CheY-like"/>
    <property type="match status" value="1"/>
</dbReference>
<dbReference type="Pfam" id="PF07495">
    <property type="entry name" value="Y_Y_Y"/>
    <property type="match status" value="1"/>
</dbReference>
<dbReference type="STRING" id="1454006.AW14_13685"/>
<dbReference type="PROSITE" id="PS00041">
    <property type="entry name" value="HTH_ARAC_FAMILY_1"/>
    <property type="match status" value="1"/>
</dbReference>
<dbReference type="SUPFAM" id="SSF63829">
    <property type="entry name" value="Calcium-dependent phosphotriesterase"/>
    <property type="match status" value="1"/>
</dbReference>
<dbReference type="EMBL" id="CP007202">
    <property type="protein sequence ID" value="AJR04530.1"/>
    <property type="molecule type" value="Genomic_DNA"/>
</dbReference>
<feature type="domain" description="HTH araC/xylS-type" evidence="15">
    <location>
        <begin position="1245"/>
        <end position="1344"/>
    </location>
</feature>
<dbReference type="PRINTS" id="PR00344">
    <property type="entry name" value="BCTRLSENSOR"/>
</dbReference>
<dbReference type="Pfam" id="PF02518">
    <property type="entry name" value="HATPase_c"/>
    <property type="match status" value="1"/>
</dbReference>
<feature type="transmembrane region" description="Helical" evidence="13">
    <location>
        <begin position="773"/>
        <end position="794"/>
    </location>
</feature>
<keyword evidence="9" id="KW-0805">Transcription regulation</keyword>
<reference evidence="18 19" key="1">
    <citation type="submission" date="2014-02" db="EMBL/GenBank/DDBJ databases">
        <authorList>
            <person name="Young C.-C."/>
            <person name="Hameed A."/>
            <person name="Huang H.-C."/>
            <person name="Shahina M."/>
        </authorList>
    </citation>
    <scope>NUCLEOTIDE SEQUENCE [LARGE SCALE GENOMIC DNA]</scope>
    <source>
        <strain evidence="18 19">CC-SAMT-1</strain>
    </source>
</reference>
<feature type="modified residue" description="4-aspartylphosphate" evidence="12">
    <location>
        <position position="1146"/>
    </location>
</feature>
<dbReference type="FunFam" id="2.60.40.10:FF:000791">
    <property type="entry name" value="Two-component system sensor histidine kinase/response regulator"/>
    <property type="match status" value="1"/>
</dbReference>
<keyword evidence="6 18" id="KW-0418">Kinase</keyword>
<keyword evidence="19" id="KW-1185">Reference proteome</keyword>
<dbReference type="CDD" id="cd17574">
    <property type="entry name" value="REC_OmpR"/>
    <property type="match status" value="1"/>
</dbReference>
<dbReference type="Gene3D" id="2.130.10.10">
    <property type="entry name" value="YVTN repeat-like/Quinoprotein amine dehydrogenase"/>
    <property type="match status" value="3"/>
</dbReference>
<dbReference type="Pfam" id="PF07494">
    <property type="entry name" value="Reg_prop"/>
    <property type="match status" value="5"/>
</dbReference>
<evidence type="ECO:0000259" key="15">
    <source>
        <dbReference type="PROSITE" id="PS01124"/>
    </source>
</evidence>
<dbReference type="Pfam" id="PF00512">
    <property type="entry name" value="HisKA"/>
    <property type="match status" value="1"/>
</dbReference>
<keyword evidence="7" id="KW-0067">ATP-binding</keyword>
<dbReference type="PANTHER" id="PTHR43547">
    <property type="entry name" value="TWO-COMPONENT HISTIDINE KINASE"/>
    <property type="match status" value="1"/>
</dbReference>
<dbReference type="Pfam" id="PF00072">
    <property type="entry name" value="Response_reg"/>
    <property type="match status" value="1"/>
</dbReference>
<dbReference type="Gene3D" id="1.10.10.60">
    <property type="entry name" value="Homeodomain-like"/>
    <property type="match status" value="1"/>
</dbReference>
<dbReference type="Proteomes" id="UP000032229">
    <property type="component" value="Chromosome"/>
</dbReference>
<dbReference type="CDD" id="cd00082">
    <property type="entry name" value="HisKA"/>
    <property type="match status" value="1"/>
</dbReference>
<evidence type="ECO:0000313" key="19">
    <source>
        <dbReference type="Proteomes" id="UP000032229"/>
    </source>
</evidence>
<keyword evidence="5" id="KW-0547">Nucleotide-binding</keyword>
<comment type="catalytic activity">
    <reaction evidence="1">
        <text>ATP + protein L-histidine = ADP + protein N-phospho-L-histidine.</text>
        <dbReference type="EC" id="2.7.13.3"/>
    </reaction>
</comment>
<keyword evidence="10" id="KW-0238">DNA-binding</keyword>
<dbReference type="InterPro" id="IPR013783">
    <property type="entry name" value="Ig-like_fold"/>
</dbReference>
<evidence type="ECO:0000256" key="12">
    <source>
        <dbReference type="PROSITE-ProRule" id="PRU00169"/>
    </source>
</evidence>
<dbReference type="PROSITE" id="PS01124">
    <property type="entry name" value="HTH_ARAC_FAMILY_2"/>
    <property type="match status" value="1"/>
</dbReference>
<dbReference type="Gene3D" id="1.10.287.130">
    <property type="match status" value="1"/>
</dbReference>
<dbReference type="SMART" id="SM00387">
    <property type="entry name" value="HATPase_c"/>
    <property type="match status" value="1"/>
</dbReference>
<evidence type="ECO:0000256" key="10">
    <source>
        <dbReference type="ARBA" id="ARBA00023125"/>
    </source>
</evidence>
<dbReference type="InterPro" id="IPR011110">
    <property type="entry name" value="Reg_prop"/>
</dbReference>
<evidence type="ECO:0000256" key="2">
    <source>
        <dbReference type="ARBA" id="ARBA00012438"/>
    </source>
</evidence>
<evidence type="ECO:0000259" key="17">
    <source>
        <dbReference type="PROSITE" id="PS50110"/>
    </source>
</evidence>
<keyword evidence="13" id="KW-0472">Membrane</keyword>
<evidence type="ECO:0000256" key="11">
    <source>
        <dbReference type="ARBA" id="ARBA00023163"/>
    </source>
</evidence>
<evidence type="ECO:0000256" key="1">
    <source>
        <dbReference type="ARBA" id="ARBA00000085"/>
    </source>
</evidence>
<dbReference type="SMART" id="SM00342">
    <property type="entry name" value="HTH_ARAC"/>
    <property type="match status" value="1"/>
</dbReference>
<dbReference type="InterPro" id="IPR003661">
    <property type="entry name" value="HisK_dim/P_dom"/>
</dbReference>
<dbReference type="PANTHER" id="PTHR43547:SF2">
    <property type="entry name" value="HYBRID SIGNAL TRANSDUCTION HISTIDINE KINASE C"/>
    <property type="match status" value="1"/>
</dbReference>
<dbReference type="GO" id="GO:0043565">
    <property type="term" value="F:sequence-specific DNA binding"/>
    <property type="evidence" value="ECO:0007669"/>
    <property type="project" value="InterPro"/>
</dbReference>
<dbReference type="SUPFAM" id="SSF46689">
    <property type="entry name" value="Homeodomain-like"/>
    <property type="match status" value="1"/>
</dbReference>
<evidence type="ECO:0000256" key="4">
    <source>
        <dbReference type="ARBA" id="ARBA00022679"/>
    </source>
</evidence>
<dbReference type="SUPFAM" id="SSF55874">
    <property type="entry name" value="ATPase domain of HSP90 chaperone/DNA topoisomerase II/histidine kinase"/>
    <property type="match status" value="1"/>
</dbReference>
<dbReference type="SMART" id="SM00448">
    <property type="entry name" value="REC"/>
    <property type="match status" value="1"/>
</dbReference>
<evidence type="ECO:0000256" key="3">
    <source>
        <dbReference type="ARBA" id="ARBA00022553"/>
    </source>
</evidence>